<dbReference type="PANTHER" id="PTHR28637">
    <property type="entry name" value="DNA REPLICATION FACTOR CDT1"/>
    <property type="match status" value="1"/>
</dbReference>
<dbReference type="GO" id="GO:0000076">
    <property type="term" value="P:DNA replication checkpoint signaling"/>
    <property type="evidence" value="ECO:0007669"/>
    <property type="project" value="TreeGrafter"/>
</dbReference>
<dbReference type="GO" id="GO:0070182">
    <property type="term" value="F:DNA polymerase binding"/>
    <property type="evidence" value="ECO:0007669"/>
    <property type="project" value="TreeGrafter"/>
</dbReference>
<evidence type="ECO:0000256" key="1">
    <source>
        <dbReference type="ARBA" id="ARBA00008356"/>
    </source>
</evidence>
<organism evidence="5 6">
    <name type="scientific">Petrolisthes cinctipes</name>
    <name type="common">Flat porcelain crab</name>
    <dbReference type="NCBI Taxonomy" id="88211"/>
    <lineage>
        <taxon>Eukaryota</taxon>
        <taxon>Metazoa</taxon>
        <taxon>Ecdysozoa</taxon>
        <taxon>Arthropoda</taxon>
        <taxon>Crustacea</taxon>
        <taxon>Multicrustacea</taxon>
        <taxon>Malacostraca</taxon>
        <taxon>Eumalacostraca</taxon>
        <taxon>Eucarida</taxon>
        <taxon>Decapoda</taxon>
        <taxon>Pleocyemata</taxon>
        <taxon>Anomura</taxon>
        <taxon>Galatheoidea</taxon>
        <taxon>Porcellanidae</taxon>
        <taxon>Petrolisthes</taxon>
    </lineage>
</organism>
<evidence type="ECO:0000313" key="5">
    <source>
        <dbReference type="EMBL" id="KAK3859662.1"/>
    </source>
</evidence>
<accession>A0AAE1EQM6</accession>
<feature type="region of interest" description="Disordered" evidence="3">
    <location>
        <begin position="34"/>
        <end position="144"/>
    </location>
</feature>
<feature type="region of interest" description="Disordered" evidence="3">
    <location>
        <begin position="475"/>
        <end position="498"/>
    </location>
</feature>
<dbReference type="GO" id="GO:0005634">
    <property type="term" value="C:nucleus"/>
    <property type="evidence" value="ECO:0007669"/>
    <property type="project" value="TreeGrafter"/>
</dbReference>
<dbReference type="InterPro" id="IPR036390">
    <property type="entry name" value="WH_DNA-bd_sf"/>
</dbReference>
<reference evidence="5" key="1">
    <citation type="submission" date="2023-10" db="EMBL/GenBank/DDBJ databases">
        <title>Genome assemblies of two species of porcelain crab, Petrolisthes cinctipes and Petrolisthes manimaculis (Anomura: Porcellanidae).</title>
        <authorList>
            <person name="Angst P."/>
        </authorList>
    </citation>
    <scope>NUCLEOTIDE SEQUENCE</scope>
    <source>
        <strain evidence="5">PB745_01</strain>
        <tissue evidence="5">Gill</tissue>
    </source>
</reference>
<dbReference type="InterPro" id="IPR014939">
    <property type="entry name" value="CDT1_Gemini-bd-like"/>
</dbReference>
<gene>
    <name evidence="5" type="ORF">Pcinc_034241</name>
</gene>
<dbReference type="EMBL" id="JAWQEG010004958">
    <property type="protein sequence ID" value="KAK3859662.1"/>
    <property type="molecule type" value="Genomic_DNA"/>
</dbReference>
<protein>
    <recommendedName>
        <fullName evidence="4">CDT1 Geminin-binding domain-containing protein</fullName>
    </recommendedName>
</protein>
<dbReference type="SUPFAM" id="SSF46785">
    <property type="entry name" value="Winged helix' DNA-binding domain"/>
    <property type="match status" value="1"/>
</dbReference>
<sequence length="632" mass="70855">MAATQTNLHQFFKTKKNVRAGLSGKNVKRIEETEGLQVRGKTTVVEEEETVIATPPVTPKRKRTTEEEVKRKRRRSSEKDPEDDINNPETPKNNVSRPQPAHRSAKKRLIMGTKEGEVQQGSDKQNSEGLGASPTKQLKKDISKLTPSEVRERLGRCGRLDELRARLLRVNQCGEKLKQFRERTVNSSNLSSVSVSHSPVKKAPASPQIKKFSSLSVEVPVSPLKTPVKTPIKTPSKTPVKEPAYQRLQHLAQKPSEELVLPFRYRVVKEVFRAVDTVVSLLHNRQEVITYSKLKPAVQEMLRRTFSEQHLGQIKTVFPLAYFFKQDLTKTNLPSGPKSSYQLTVSANLEYKTRIAQNLAAKFDGHAVPSTPKYRKMDSIVLVERRNIFHNLLVTTLKEHHEAFLQSLDPPITSSSVAIKRWHPAFPLEEIPDIEATELPKPPVTNELHTAKDVLERAHGLFSVNPRLERAVVEAAAKSPVKPQSEPSPTPAPPQTTSLSAALKGVSSSLLEKIRAREAAKTAREMTRSSGENKELEMLSRLPVMARIIRNIFITEKKAALPWEVVATKVAASFTSMLPGSEVDQHLELLIKEVPGWCVVHKVRSGIFLKINRTEQLSVVTDKLEAVIKKRS</sequence>
<proteinExistence type="inferred from homology"/>
<feature type="compositionally biased region" description="Polar residues" evidence="3">
    <location>
        <begin position="119"/>
        <end position="128"/>
    </location>
</feature>
<comment type="similarity">
    <text evidence="1">Belongs to the Cdt1 family.</text>
</comment>
<dbReference type="Pfam" id="PF08839">
    <property type="entry name" value="CDT1"/>
    <property type="match status" value="1"/>
</dbReference>
<keyword evidence="2" id="KW-0131">Cell cycle</keyword>
<keyword evidence="6" id="KW-1185">Reference proteome</keyword>
<evidence type="ECO:0000256" key="3">
    <source>
        <dbReference type="SAM" id="MobiDB-lite"/>
    </source>
</evidence>
<dbReference type="GO" id="GO:0003677">
    <property type="term" value="F:DNA binding"/>
    <property type="evidence" value="ECO:0007669"/>
    <property type="project" value="InterPro"/>
</dbReference>
<name>A0AAE1EQM6_PETCI</name>
<dbReference type="GO" id="GO:0030174">
    <property type="term" value="P:regulation of DNA-templated DNA replication initiation"/>
    <property type="evidence" value="ECO:0007669"/>
    <property type="project" value="InterPro"/>
</dbReference>
<evidence type="ECO:0000256" key="2">
    <source>
        <dbReference type="ARBA" id="ARBA00023306"/>
    </source>
</evidence>
<dbReference type="PANTHER" id="PTHR28637:SF1">
    <property type="entry name" value="DNA REPLICATION FACTOR CDT1"/>
    <property type="match status" value="1"/>
</dbReference>
<dbReference type="InterPro" id="IPR032054">
    <property type="entry name" value="Cdt1_C"/>
</dbReference>
<dbReference type="Pfam" id="PF16679">
    <property type="entry name" value="CDT1_C"/>
    <property type="match status" value="1"/>
</dbReference>
<dbReference type="InterPro" id="IPR038090">
    <property type="entry name" value="Cdt1_C_WH_dom_sf"/>
</dbReference>
<feature type="domain" description="CDT1 Geminin-binding" evidence="4">
    <location>
        <begin position="261"/>
        <end position="441"/>
    </location>
</feature>
<dbReference type="GO" id="GO:0000278">
    <property type="term" value="P:mitotic cell cycle"/>
    <property type="evidence" value="ECO:0007669"/>
    <property type="project" value="TreeGrafter"/>
</dbReference>
<comment type="caution">
    <text evidence="5">The sequence shown here is derived from an EMBL/GenBank/DDBJ whole genome shotgun (WGS) entry which is preliminary data.</text>
</comment>
<dbReference type="SMART" id="SM01075">
    <property type="entry name" value="CDT1"/>
    <property type="match status" value="1"/>
</dbReference>
<dbReference type="Proteomes" id="UP001286313">
    <property type="component" value="Unassembled WGS sequence"/>
</dbReference>
<evidence type="ECO:0000259" key="4">
    <source>
        <dbReference type="SMART" id="SM01075"/>
    </source>
</evidence>
<dbReference type="AlphaFoldDB" id="A0AAE1EQM6"/>
<dbReference type="CDD" id="cd08767">
    <property type="entry name" value="Cdt1_c"/>
    <property type="match status" value="1"/>
</dbReference>
<dbReference type="CDD" id="cd08674">
    <property type="entry name" value="Cdt1_m"/>
    <property type="match status" value="1"/>
</dbReference>
<dbReference type="InterPro" id="IPR045173">
    <property type="entry name" value="Cdt1"/>
</dbReference>
<evidence type="ECO:0000313" key="6">
    <source>
        <dbReference type="Proteomes" id="UP001286313"/>
    </source>
</evidence>
<dbReference type="GO" id="GO:0071163">
    <property type="term" value="P:DNA replication preinitiation complex assembly"/>
    <property type="evidence" value="ECO:0007669"/>
    <property type="project" value="InterPro"/>
</dbReference>
<feature type="compositionally biased region" description="Polar residues" evidence="3">
    <location>
        <begin position="87"/>
        <end position="97"/>
    </location>
</feature>
<dbReference type="Gene3D" id="1.10.10.1420">
    <property type="entry name" value="DNA replication factor Cdt1, C-terminal WH domain"/>
    <property type="match status" value="1"/>
</dbReference>